<feature type="transmembrane region" description="Helical" evidence="3">
    <location>
        <begin position="223"/>
        <end position="243"/>
    </location>
</feature>
<dbReference type="RefSeq" id="XP_018642881.1">
    <property type="nucleotide sequence ID" value="XM_018784827.1"/>
</dbReference>
<organism evidence="4 5">
    <name type="scientific">Plasmodium gaboni</name>
    <dbReference type="NCBI Taxonomy" id="647221"/>
    <lineage>
        <taxon>Eukaryota</taxon>
        <taxon>Sar</taxon>
        <taxon>Alveolata</taxon>
        <taxon>Apicomplexa</taxon>
        <taxon>Aconoidasida</taxon>
        <taxon>Haemosporida</taxon>
        <taxon>Plasmodiidae</taxon>
        <taxon>Plasmodium</taxon>
        <taxon>Plasmodium (Laverania)</taxon>
    </lineage>
</organism>
<evidence type="ECO:0000256" key="1">
    <source>
        <dbReference type="ARBA" id="ARBA00006066"/>
    </source>
</evidence>
<gene>
    <name evidence="4" type="ORF">PGSY75_0624700</name>
</gene>
<dbReference type="AlphaFoldDB" id="A0A151LRZ8"/>
<dbReference type="EC" id="3.5.1.89" evidence="2"/>
<dbReference type="InterPro" id="IPR003737">
    <property type="entry name" value="GlcNAc_PI_deacetylase-related"/>
</dbReference>
<dbReference type="GO" id="GO:0005783">
    <property type="term" value="C:endoplasmic reticulum"/>
    <property type="evidence" value="ECO:0007669"/>
    <property type="project" value="TreeGrafter"/>
</dbReference>
<dbReference type="Gene3D" id="3.40.50.10320">
    <property type="entry name" value="LmbE-like"/>
    <property type="match status" value="1"/>
</dbReference>
<keyword evidence="3" id="KW-0472">Membrane</keyword>
<dbReference type="GeneID" id="29775430"/>
<dbReference type="GO" id="GO:0006506">
    <property type="term" value="P:GPI anchor biosynthetic process"/>
    <property type="evidence" value="ECO:0007669"/>
    <property type="project" value="UniProtKB-UniPathway"/>
</dbReference>
<name>A0A151LRZ8_9APIC</name>
<dbReference type="FunFam" id="3.40.50.10320:FF:000005">
    <property type="entry name" value="N-acetylglucosaminylphosphatidylinositol deacetylase, putative"/>
    <property type="match status" value="1"/>
</dbReference>
<keyword evidence="3" id="KW-0812">Transmembrane</keyword>
<dbReference type="SUPFAM" id="SSF102588">
    <property type="entry name" value="LmbE-like"/>
    <property type="match status" value="1"/>
</dbReference>
<dbReference type="GO" id="GO:0000225">
    <property type="term" value="F:N-acetylglucosaminylphosphatidylinositol deacetylase activity"/>
    <property type="evidence" value="ECO:0007669"/>
    <property type="project" value="UniProtKB-EC"/>
</dbReference>
<dbReference type="EMBL" id="LVLB01000007">
    <property type="protein sequence ID" value="KYO01942.1"/>
    <property type="molecule type" value="Genomic_DNA"/>
</dbReference>
<evidence type="ECO:0000313" key="4">
    <source>
        <dbReference type="EMBL" id="KYO01942.1"/>
    </source>
</evidence>
<comment type="caution">
    <text evidence="4">The sequence shown here is derived from an EMBL/GenBank/DDBJ whole genome shotgun (WGS) entry which is preliminary data.</text>
</comment>
<dbReference type="PANTHER" id="PTHR12993:SF11">
    <property type="entry name" value="N-ACETYLGLUCOSAMINYL-PHOSPHATIDYLINOSITOL DE-N-ACETYLASE"/>
    <property type="match status" value="1"/>
</dbReference>
<accession>A0A151LRZ8</accession>
<feature type="transmembrane region" description="Helical" evidence="3">
    <location>
        <begin position="6"/>
        <end position="25"/>
    </location>
</feature>
<dbReference type="KEGG" id="pgab:PGSY75_0624700"/>
<dbReference type="GO" id="GO:0016020">
    <property type="term" value="C:membrane"/>
    <property type="evidence" value="ECO:0007669"/>
    <property type="project" value="GOC"/>
</dbReference>
<dbReference type="InterPro" id="IPR024078">
    <property type="entry name" value="LmbE-like_dom_sf"/>
</dbReference>
<comment type="similarity">
    <text evidence="1">Belongs to the PIGL family.</text>
</comment>
<evidence type="ECO:0000256" key="2">
    <source>
        <dbReference type="ARBA" id="ARBA00012176"/>
    </source>
</evidence>
<dbReference type="UniPathway" id="UPA00196"/>
<evidence type="ECO:0000256" key="3">
    <source>
        <dbReference type="SAM" id="Phobius"/>
    </source>
</evidence>
<dbReference type="VEuPathDB" id="PlasmoDB:PGABG01_0623400"/>
<protein>
    <recommendedName>
        <fullName evidence="2">N-acetylglucosaminylphosphatidylinositol deacetylase</fullName>
        <ecNumber evidence="2">3.5.1.89</ecNumber>
    </recommendedName>
</protein>
<reference evidence="4 5" key="1">
    <citation type="journal article" date="2016" name="Nat. Commun.">
        <title>Genomes of cryptic chimpanzee Plasmodium species reveal key evolutionary events leading to human malaria.</title>
        <authorList>
            <person name="Sundararaman S.A."/>
            <person name="Plenderleith L.J."/>
            <person name="Liu W."/>
            <person name="Loy D.E."/>
            <person name="Learn G.H."/>
            <person name="Li Y."/>
            <person name="Shaw K.S."/>
            <person name="Ayouba A."/>
            <person name="Peeters M."/>
            <person name="Speede S."/>
            <person name="Shaw G.M."/>
            <person name="Bushman F.D."/>
            <person name="Brisson D."/>
            <person name="Rayner J.C."/>
            <person name="Sharp P.M."/>
            <person name="Hahn B.H."/>
        </authorList>
    </citation>
    <scope>NUCLEOTIDE SEQUENCE [LARGE SCALE GENOMIC DNA]</scope>
    <source>
        <strain evidence="4 5">SY75</strain>
    </source>
</reference>
<dbReference type="VEuPathDB" id="PlasmoDB:PGSY75_0624700"/>
<evidence type="ECO:0000313" key="5">
    <source>
        <dbReference type="Proteomes" id="UP000076004"/>
    </source>
</evidence>
<keyword evidence="3" id="KW-1133">Transmembrane helix</keyword>
<dbReference type="PANTHER" id="PTHR12993">
    <property type="entry name" value="N-ACETYLGLUCOSAMINYL-PHOSPHATIDYLINOSITOL DE-N-ACETYLASE-RELATED"/>
    <property type="match status" value="1"/>
</dbReference>
<proteinExistence type="inferred from homology"/>
<dbReference type="Pfam" id="PF02585">
    <property type="entry name" value="PIG-L"/>
    <property type="match status" value="1"/>
</dbReference>
<dbReference type="Proteomes" id="UP000076004">
    <property type="component" value="Unassembled WGS sequence"/>
</dbReference>
<sequence length="251" mass="30122">MSYCISLAIVLTIFSLLLYIIINYLNKKKYTFSNLLGNKNISIIVAHPDDELMFFFPTIKFLFDKKKKKNIFLLSLSNGNYYGYGNIREKELYKVWSYIGGEKNNCHIWNDNKIQDGWIYWDEQYISKLIKNYCTQYDIKTIFTFDSYGVSGHPNHISTYNSIRMLSNMKDIDIYTLKSTNIIYKYMSFFSYPFITNKRFVIWSFNPLFLLRLMFFYKSQLVYYRILFCIFSQYVYFNTFDLLKTHTNGGL</sequence>